<dbReference type="GO" id="GO:0016787">
    <property type="term" value="F:hydrolase activity"/>
    <property type="evidence" value="ECO:0007669"/>
    <property type="project" value="UniProtKB-KW"/>
</dbReference>
<name>A0A0U2V3C3_9EURY</name>
<dbReference type="RefSeq" id="WP_058739236.1">
    <property type="nucleotide sequence ID" value="NZ_CP011266.1"/>
</dbReference>
<keyword evidence="7 9" id="KW-0238">DNA-binding</keyword>
<dbReference type="GO" id="GO:0003677">
    <property type="term" value="F:DNA binding"/>
    <property type="evidence" value="ECO:0007669"/>
    <property type="project" value="UniProtKB-KW"/>
</dbReference>
<keyword evidence="4 9" id="KW-0378">Hydrolase</keyword>
<dbReference type="Gene3D" id="3.100.10.20">
    <property type="entry name" value="CRISPR-associated endonuclease Cas1, N-terminal domain"/>
    <property type="match status" value="1"/>
</dbReference>
<dbReference type="HAMAP" id="MF_01470">
    <property type="entry name" value="Cas1"/>
    <property type="match status" value="1"/>
</dbReference>
<evidence type="ECO:0000256" key="9">
    <source>
        <dbReference type="HAMAP-Rule" id="MF_01470"/>
    </source>
</evidence>
<gene>
    <name evidence="9" type="primary">cas1</name>
    <name evidence="10" type="ORF">sm9_1179</name>
</gene>
<proteinExistence type="inferred from homology"/>
<evidence type="ECO:0000256" key="1">
    <source>
        <dbReference type="ARBA" id="ARBA00022722"/>
    </source>
</evidence>
<dbReference type="GO" id="GO:0051607">
    <property type="term" value="P:defense response to virus"/>
    <property type="evidence" value="ECO:0007669"/>
    <property type="project" value="UniProtKB-UniRule"/>
</dbReference>
<dbReference type="OrthoDB" id="2216at2157"/>
<keyword evidence="5 9" id="KW-0460">Magnesium</keyword>
<protein>
    <recommendedName>
        <fullName evidence="9">CRISPR-associated endonuclease Cas1</fullName>
        <ecNumber evidence="9">3.1.-.-</ecNumber>
    </recommendedName>
</protein>
<dbReference type="PANTHER" id="PTHR34353">
    <property type="entry name" value="CRISPR-ASSOCIATED ENDONUCLEASE CAS1 1"/>
    <property type="match status" value="1"/>
</dbReference>
<sequence length="334" mass="39059">MRLIIDGFGKSITKRDNQIVIRENGDELDYFLPKDLNQIIINGKGAITFDAIELLSDNDVDVIAIDWRGNIKYRLSSMEHNNVEIRKQQYYALNDERSGYLAKKFIESKIKNQRSTLSTLSKSRGGVDFIIKQRKKLNNLLKALDNIQSKPSEKIRQDIFGIEGMASHEYWIGFRYLIDEEYNFLKRSGRGAFDPVNAMLNYSYAILASEVLKSLHISGLNPYAGFLHSDRYARKSLVFDLMEEFRQQVVDKSVLKLINKNQIEKDDFELKEGKIYIHESCRKLLIKTILDKLNNKITFNGIKTTYVNLIFIESKNIVDYLLYLKKYKTFYLRW</sequence>
<dbReference type="GeneID" id="26736139"/>
<keyword evidence="2 9" id="KW-0479">Metal-binding</keyword>
<reference evidence="10 11" key="1">
    <citation type="submission" date="2015-04" db="EMBL/GenBank/DDBJ databases">
        <title>The complete genome sequence of the rumen methanogen Methanobrevibacter millerae SM9.</title>
        <authorList>
            <person name="Leahy S.C."/>
            <person name="Kelly W.J."/>
            <person name="Pacheco D.M."/>
            <person name="Li D."/>
            <person name="Altermann E."/>
            <person name="Attwood G.T."/>
        </authorList>
    </citation>
    <scope>NUCLEOTIDE SEQUENCE [LARGE SCALE GENOMIC DNA]</scope>
    <source>
        <strain evidence="10 11">SM9</strain>
    </source>
</reference>
<dbReference type="PANTHER" id="PTHR34353:SF2">
    <property type="entry name" value="CRISPR-ASSOCIATED ENDONUCLEASE CAS1 1"/>
    <property type="match status" value="1"/>
</dbReference>
<dbReference type="KEGG" id="mmil:sm9_1179"/>
<keyword evidence="8 9" id="KW-0464">Manganese</keyword>
<dbReference type="CDD" id="cd09634">
    <property type="entry name" value="Cas1_I-II-III"/>
    <property type="match status" value="1"/>
</dbReference>
<dbReference type="GO" id="GO:0004519">
    <property type="term" value="F:endonuclease activity"/>
    <property type="evidence" value="ECO:0007669"/>
    <property type="project" value="UniProtKB-UniRule"/>
</dbReference>
<evidence type="ECO:0000256" key="4">
    <source>
        <dbReference type="ARBA" id="ARBA00022801"/>
    </source>
</evidence>
<dbReference type="GO" id="GO:0043571">
    <property type="term" value="P:maintenance of CRISPR repeat elements"/>
    <property type="evidence" value="ECO:0007669"/>
    <property type="project" value="UniProtKB-UniRule"/>
</dbReference>
<keyword evidence="6 9" id="KW-0051">Antiviral defense</keyword>
<feature type="binding site" evidence="9">
    <location>
        <position position="228"/>
    </location>
    <ligand>
        <name>Mn(2+)</name>
        <dbReference type="ChEBI" id="CHEBI:29035"/>
    </ligand>
</feature>
<dbReference type="Pfam" id="PF01867">
    <property type="entry name" value="Cas_Cas1"/>
    <property type="match status" value="1"/>
</dbReference>
<comment type="cofactor">
    <cofactor evidence="9">
        <name>Mg(2+)</name>
        <dbReference type="ChEBI" id="CHEBI:18420"/>
    </cofactor>
    <cofactor evidence="9">
        <name>Mn(2+)</name>
        <dbReference type="ChEBI" id="CHEBI:29035"/>
    </cofactor>
</comment>
<dbReference type="PATRIC" id="fig|230361.4.peg.1219"/>
<dbReference type="EMBL" id="CP011266">
    <property type="protein sequence ID" value="ALT68962.1"/>
    <property type="molecule type" value="Genomic_DNA"/>
</dbReference>
<feature type="binding site" evidence="9">
    <location>
        <position position="243"/>
    </location>
    <ligand>
        <name>Mn(2+)</name>
        <dbReference type="ChEBI" id="CHEBI:29035"/>
    </ligand>
</feature>
<comment type="subunit">
    <text evidence="9">Homodimer, forms a heterotetramer with a Cas2 homodimer.</text>
</comment>
<evidence type="ECO:0000256" key="2">
    <source>
        <dbReference type="ARBA" id="ARBA00022723"/>
    </source>
</evidence>
<dbReference type="NCBIfam" id="TIGR00287">
    <property type="entry name" value="cas1"/>
    <property type="match status" value="1"/>
</dbReference>
<evidence type="ECO:0000256" key="6">
    <source>
        <dbReference type="ARBA" id="ARBA00023118"/>
    </source>
</evidence>
<feature type="binding site" evidence="9">
    <location>
        <position position="163"/>
    </location>
    <ligand>
        <name>Mn(2+)</name>
        <dbReference type="ChEBI" id="CHEBI:29035"/>
    </ligand>
</feature>
<comment type="function">
    <text evidence="9">CRISPR (clustered regularly interspaced short palindromic repeat), is an adaptive immune system that provides protection against mobile genetic elements (viruses, transposable elements and conjugative plasmids). CRISPR clusters contain spacers, sequences complementary to antecedent mobile elements, and target invading nucleic acids. CRISPR clusters are transcribed and processed into CRISPR RNA (crRNA). Acts as a dsDNA endonuclease. Involved in the integration of spacer DNA into the CRISPR cassette.</text>
</comment>
<comment type="similarity">
    <text evidence="9">Belongs to the CRISPR-associated endonuclease Cas1 family.</text>
</comment>
<dbReference type="InterPro" id="IPR002729">
    <property type="entry name" value="CRISPR-assoc_Cas1"/>
</dbReference>
<dbReference type="InterPro" id="IPR042206">
    <property type="entry name" value="CRISPR-assoc_Cas1_C"/>
</dbReference>
<keyword evidence="3 9" id="KW-0255">Endonuclease</keyword>
<keyword evidence="1 9" id="KW-0540">Nuclease</keyword>
<evidence type="ECO:0000256" key="7">
    <source>
        <dbReference type="ARBA" id="ARBA00023125"/>
    </source>
</evidence>
<accession>A0A0U2V3C3</accession>
<evidence type="ECO:0000313" key="11">
    <source>
        <dbReference type="Proteomes" id="UP000067738"/>
    </source>
</evidence>
<dbReference type="AlphaFoldDB" id="A0A0U2V3C3"/>
<evidence type="ECO:0000256" key="3">
    <source>
        <dbReference type="ARBA" id="ARBA00022759"/>
    </source>
</evidence>
<dbReference type="EC" id="3.1.-.-" evidence="9"/>
<dbReference type="InterPro" id="IPR050646">
    <property type="entry name" value="Cas1"/>
</dbReference>
<organism evidence="10 11">
    <name type="scientific">Methanobrevibacter millerae</name>
    <dbReference type="NCBI Taxonomy" id="230361"/>
    <lineage>
        <taxon>Archaea</taxon>
        <taxon>Methanobacteriati</taxon>
        <taxon>Methanobacteriota</taxon>
        <taxon>Methanomada group</taxon>
        <taxon>Methanobacteria</taxon>
        <taxon>Methanobacteriales</taxon>
        <taxon>Methanobacteriaceae</taxon>
        <taxon>Methanobrevibacter</taxon>
    </lineage>
</organism>
<evidence type="ECO:0000313" key="10">
    <source>
        <dbReference type="EMBL" id="ALT68962.1"/>
    </source>
</evidence>
<dbReference type="Gene3D" id="1.20.120.920">
    <property type="entry name" value="CRISPR-associated endonuclease Cas1, C-terminal domain"/>
    <property type="match status" value="1"/>
</dbReference>
<keyword evidence="11" id="KW-1185">Reference proteome</keyword>
<evidence type="ECO:0000256" key="8">
    <source>
        <dbReference type="ARBA" id="ARBA00023211"/>
    </source>
</evidence>
<dbReference type="GO" id="GO:0046872">
    <property type="term" value="F:metal ion binding"/>
    <property type="evidence" value="ECO:0007669"/>
    <property type="project" value="UniProtKB-UniRule"/>
</dbReference>
<evidence type="ECO:0000256" key="5">
    <source>
        <dbReference type="ARBA" id="ARBA00022842"/>
    </source>
</evidence>
<dbReference type="Proteomes" id="UP000067738">
    <property type="component" value="Chromosome"/>
</dbReference>
<dbReference type="InterPro" id="IPR042211">
    <property type="entry name" value="CRISPR-assoc_Cas1_N"/>
</dbReference>